<dbReference type="GO" id="GO:0008270">
    <property type="term" value="F:zinc ion binding"/>
    <property type="evidence" value="ECO:0007669"/>
    <property type="project" value="UniProtKB-KW"/>
</dbReference>
<gene>
    <name evidence="8" type="ORF">SS1G_05133</name>
</gene>
<dbReference type="SUPFAM" id="SSF57850">
    <property type="entry name" value="RING/U-box"/>
    <property type="match status" value="1"/>
</dbReference>
<evidence type="ECO:0000259" key="7">
    <source>
        <dbReference type="PROSITE" id="PS51873"/>
    </source>
</evidence>
<evidence type="ECO:0000256" key="4">
    <source>
        <dbReference type="ARBA" id="ARBA00022771"/>
    </source>
</evidence>
<dbReference type="eggNOG" id="ENOG502SY5Z">
    <property type="taxonomic scope" value="Eukaryota"/>
</dbReference>
<dbReference type="GeneID" id="5489887"/>
<organism evidence="8 9">
    <name type="scientific">Sclerotinia sclerotiorum (strain ATCC 18683 / 1980 / Ss-1)</name>
    <name type="common">White mold</name>
    <name type="synonym">Whetzelinia sclerotiorum</name>
    <dbReference type="NCBI Taxonomy" id="665079"/>
    <lineage>
        <taxon>Eukaryota</taxon>
        <taxon>Fungi</taxon>
        <taxon>Dikarya</taxon>
        <taxon>Ascomycota</taxon>
        <taxon>Pezizomycotina</taxon>
        <taxon>Leotiomycetes</taxon>
        <taxon>Helotiales</taxon>
        <taxon>Sclerotiniaceae</taxon>
        <taxon>Sclerotinia</taxon>
    </lineage>
</organism>
<dbReference type="KEGG" id="ssl:SS1G_05133"/>
<dbReference type="InterPro" id="IPR044066">
    <property type="entry name" value="TRIAD_supradom"/>
</dbReference>
<keyword evidence="9" id="KW-1185">Reference proteome</keyword>
<evidence type="ECO:0000256" key="6">
    <source>
        <dbReference type="ARBA" id="ARBA00022833"/>
    </source>
</evidence>
<evidence type="ECO:0000256" key="2">
    <source>
        <dbReference type="ARBA" id="ARBA00022723"/>
    </source>
</evidence>
<evidence type="ECO:0000256" key="1">
    <source>
        <dbReference type="ARBA" id="ARBA00022679"/>
    </source>
</evidence>
<dbReference type="Pfam" id="PF01485">
    <property type="entry name" value="IBR"/>
    <property type="match status" value="1"/>
</dbReference>
<dbReference type="EMBL" id="CH476626">
    <property type="protein sequence ID" value="EDO02656.1"/>
    <property type="molecule type" value="Genomic_DNA"/>
</dbReference>
<keyword evidence="1" id="KW-0808">Transferase</keyword>
<dbReference type="AlphaFoldDB" id="A7EIJ0"/>
<sequence>MADDNTDEDDPQTFLGCGLPEYDRNVLLSCIRGDPNFTNCLGPECGGGQIHEDSDDQPIMTCGACGFKTCFTHKMPWHTGLTCNQYNTRERERLQQEEASLQLMEKATKQCPQCQVDLASMNSAGSVLLIMS</sequence>
<evidence type="ECO:0000313" key="8">
    <source>
        <dbReference type="EMBL" id="EDO02656.1"/>
    </source>
</evidence>
<dbReference type="SMART" id="SM00647">
    <property type="entry name" value="IBR"/>
    <property type="match status" value="1"/>
</dbReference>
<dbReference type="InParanoid" id="A7EIJ0"/>
<keyword evidence="3" id="KW-0677">Repeat</keyword>
<dbReference type="PROSITE" id="PS51873">
    <property type="entry name" value="TRIAD"/>
    <property type="match status" value="1"/>
</dbReference>
<dbReference type="CDD" id="cd20335">
    <property type="entry name" value="BRcat_RBR"/>
    <property type="match status" value="1"/>
</dbReference>
<feature type="domain" description="RING-type" evidence="7">
    <location>
        <begin position="1"/>
        <end position="132"/>
    </location>
</feature>
<keyword evidence="4" id="KW-0863">Zinc-finger</keyword>
<dbReference type="GO" id="GO:0016740">
    <property type="term" value="F:transferase activity"/>
    <property type="evidence" value="ECO:0007669"/>
    <property type="project" value="UniProtKB-KW"/>
</dbReference>
<accession>A7EIJ0</accession>
<dbReference type="STRING" id="665079.A7EIJ0"/>
<evidence type="ECO:0000256" key="3">
    <source>
        <dbReference type="ARBA" id="ARBA00022737"/>
    </source>
</evidence>
<keyword evidence="6" id="KW-0862">Zinc</keyword>
<name>A7EIJ0_SCLS1</name>
<dbReference type="RefSeq" id="XP_001593705.1">
    <property type="nucleotide sequence ID" value="XM_001593655.1"/>
</dbReference>
<dbReference type="HOGENOM" id="CLU_1918347_0_0_1"/>
<evidence type="ECO:0000256" key="5">
    <source>
        <dbReference type="ARBA" id="ARBA00022786"/>
    </source>
</evidence>
<proteinExistence type="predicted"/>
<keyword evidence="2" id="KW-0479">Metal-binding</keyword>
<keyword evidence="5" id="KW-0833">Ubl conjugation pathway</keyword>
<protein>
    <recommendedName>
        <fullName evidence="7">RING-type domain-containing protein</fullName>
    </recommendedName>
</protein>
<evidence type="ECO:0000313" key="9">
    <source>
        <dbReference type="Proteomes" id="UP000001312"/>
    </source>
</evidence>
<reference evidence="9" key="1">
    <citation type="journal article" date="2011" name="PLoS Genet.">
        <title>Genomic analysis of the necrotrophic fungal pathogens Sclerotinia sclerotiorum and Botrytis cinerea.</title>
        <authorList>
            <person name="Amselem J."/>
            <person name="Cuomo C.A."/>
            <person name="van Kan J.A."/>
            <person name="Viaud M."/>
            <person name="Benito E.P."/>
            <person name="Couloux A."/>
            <person name="Coutinho P.M."/>
            <person name="de Vries R.P."/>
            <person name="Dyer P.S."/>
            <person name="Fillinger S."/>
            <person name="Fournier E."/>
            <person name="Gout L."/>
            <person name="Hahn M."/>
            <person name="Kohn L."/>
            <person name="Lapalu N."/>
            <person name="Plummer K.M."/>
            <person name="Pradier J.M."/>
            <person name="Quevillon E."/>
            <person name="Sharon A."/>
            <person name="Simon A."/>
            <person name="ten Have A."/>
            <person name="Tudzynski B."/>
            <person name="Tudzynski P."/>
            <person name="Wincker P."/>
            <person name="Andrew M."/>
            <person name="Anthouard V."/>
            <person name="Beever R.E."/>
            <person name="Beffa R."/>
            <person name="Benoit I."/>
            <person name="Bouzid O."/>
            <person name="Brault B."/>
            <person name="Chen Z."/>
            <person name="Choquer M."/>
            <person name="Collemare J."/>
            <person name="Cotton P."/>
            <person name="Danchin E.G."/>
            <person name="Da Silva C."/>
            <person name="Gautier A."/>
            <person name="Giraud C."/>
            <person name="Giraud T."/>
            <person name="Gonzalez C."/>
            <person name="Grossetete S."/>
            <person name="Guldener U."/>
            <person name="Henrissat B."/>
            <person name="Howlett B.J."/>
            <person name="Kodira C."/>
            <person name="Kretschmer M."/>
            <person name="Lappartient A."/>
            <person name="Leroch M."/>
            <person name="Levis C."/>
            <person name="Mauceli E."/>
            <person name="Neuveglise C."/>
            <person name="Oeser B."/>
            <person name="Pearson M."/>
            <person name="Poulain J."/>
            <person name="Poussereau N."/>
            <person name="Quesneville H."/>
            <person name="Rascle C."/>
            <person name="Schumacher J."/>
            <person name="Segurens B."/>
            <person name="Sexton A."/>
            <person name="Silva E."/>
            <person name="Sirven C."/>
            <person name="Soanes D.M."/>
            <person name="Talbot N.J."/>
            <person name="Templeton M."/>
            <person name="Yandava C."/>
            <person name="Yarden O."/>
            <person name="Zeng Q."/>
            <person name="Rollins J.A."/>
            <person name="Lebrun M.H."/>
            <person name="Dickman M."/>
        </authorList>
    </citation>
    <scope>NUCLEOTIDE SEQUENCE [LARGE SCALE GENOMIC DNA]</scope>
    <source>
        <strain evidence="9">ATCC 18683 / 1980 / Ss-1</strain>
    </source>
</reference>
<dbReference type="Proteomes" id="UP000001312">
    <property type="component" value="Unassembled WGS sequence"/>
</dbReference>
<dbReference type="InterPro" id="IPR002867">
    <property type="entry name" value="IBR_dom"/>
</dbReference>